<dbReference type="GO" id="GO:0046872">
    <property type="term" value="F:metal ion binding"/>
    <property type="evidence" value="ECO:0007669"/>
    <property type="project" value="UniProtKB-KW"/>
</dbReference>
<evidence type="ECO:0000256" key="7">
    <source>
        <dbReference type="ARBA" id="ARBA00022833"/>
    </source>
</evidence>
<dbReference type="PROSITE" id="PS00485">
    <property type="entry name" value="A_DEAMINASE"/>
    <property type="match status" value="1"/>
</dbReference>
<dbReference type="InterPro" id="IPR006329">
    <property type="entry name" value="AMPD"/>
</dbReference>
<organism evidence="9 11">
    <name type="scientific">Petromyzon marinus</name>
    <name type="common">Sea lamprey</name>
    <dbReference type="NCBI Taxonomy" id="7757"/>
    <lineage>
        <taxon>Eukaryota</taxon>
        <taxon>Metazoa</taxon>
        <taxon>Chordata</taxon>
        <taxon>Craniata</taxon>
        <taxon>Vertebrata</taxon>
        <taxon>Cyclostomata</taxon>
        <taxon>Hyperoartia</taxon>
        <taxon>Petromyzontiformes</taxon>
        <taxon>Petromyzontidae</taxon>
        <taxon>Petromyzon</taxon>
    </lineage>
</organism>
<evidence type="ECO:0000313" key="10">
    <source>
        <dbReference type="RefSeq" id="XP_032823376.1"/>
    </source>
</evidence>
<dbReference type="SUPFAM" id="SSF51556">
    <property type="entry name" value="Metallo-dependent hydrolases"/>
    <property type="match status" value="1"/>
</dbReference>
<dbReference type="PANTHER" id="PTHR11359:SF0">
    <property type="entry name" value="AMP DEAMINASE"/>
    <property type="match status" value="1"/>
</dbReference>
<reference evidence="10 11" key="1">
    <citation type="submission" date="2025-04" db="UniProtKB">
        <authorList>
            <consortium name="RefSeq"/>
        </authorList>
    </citation>
    <scope>IDENTIFICATION</scope>
    <source>
        <tissue evidence="10 11">Sperm</tissue>
    </source>
</reference>
<dbReference type="InterPro" id="IPR006650">
    <property type="entry name" value="A/AMP_deam_AS"/>
</dbReference>
<dbReference type="Gene3D" id="3.20.20.140">
    <property type="entry name" value="Metal-dependent hydrolases"/>
    <property type="match status" value="1"/>
</dbReference>
<dbReference type="RefSeq" id="XP_032823377.1">
    <property type="nucleotide sequence ID" value="XM_032967486.1"/>
</dbReference>
<dbReference type="GO" id="GO:0003876">
    <property type="term" value="F:AMP deaminase activity"/>
    <property type="evidence" value="ECO:0007669"/>
    <property type="project" value="UniProtKB-EC"/>
</dbReference>
<keyword evidence="8" id="KW-0546">Nucleotide metabolism</keyword>
<dbReference type="Proteomes" id="UP001318040">
    <property type="component" value="Chromosome 38"/>
</dbReference>
<accession>A0AAJ7TSQ9</accession>
<keyword evidence="9" id="KW-1185">Reference proteome</keyword>
<dbReference type="KEGG" id="pmrn:116950066"/>
<evidence type="ECO:0000313" key="11">
    <source>
        <dbReference type="RefSeq" id="XP_032823377.1"/>
    </source>
</evidence>
<dbReference type="NCBIfam" id="TIGR01429">
    <property type="entry name" value="AMP_deaminase"/>
    <property type="match status" value="1"/>
</dbReference>
<sequence>MEARDTGAALTNAYRGLAAGGCSLQPVQEHFPGSEARSFLLQHKAKTWDEPDMINPASSSASLCLPSSSSSSLSTTSFHRVVITGDSAADVTWVRPAELQDIAAKLMGAMRARQQRMVASLQRFPRTATRFLRPPGDKVDCGMEDGLPNGYPAFATVDVTAVVEADGAATPPPVTPAALTLPSRVAMVRGVAVLYVDEKAQEDGQAWALPCDATIGLSSHLSDLGVLLGLVQDGPLKTFCQRRLKLLAAKFQVHQMTNELAEMIQLKVDGCRDFENVVKVDTHIHAAACMTARELLQMMRSAREEGVPVSRGPDGRELTLAELFAQLHLRSDSIDLDNLDVHVDRDTFQRFDRFNDKYNPLGSSELRNVFLKTNNHMSGKYFAMLVKNVGRRLEASRYQYAEPRMSVYGRSRGDWEKLAGWFEQHQVYSPHLRWVIQVPRIYHIFRTRNIIPSFGVMLENIFLPLFEVTLNPDSNPTLHNFLQHVTGFDSVSDESLAEGLFLPDSPAPEEWTSAENPPYAYYVYYMFANVAVLNQLRRQCNMNTFVFRPHCGEAGSVAHLADSFLTSDNISHGINLSKSPVLQYLYYLCQIPIAMSPISNNSLFLEYSRNPFLDFYHKGLTVSLSSDDPLQFHFTQEALVEEYATAAHFWKLSTCDLCEIASNSVRQSGLSHMEKREFLGDKYLEEGPEGNDATKSNVAPIRVAFRHETLCQELELLTKASPSSPP</sequence>
<dbReference type="Pfam" id="PF19326">
    <property type="entry name" value="AMP_deaminase"/>
    <property type="match status" value="1"/>
</dbReference>
<protein>
    <recommendedName>
        <fullName evidence="4">AMP deaminase</fullName>
        <ecNumber evidence="4">3.5.4.6</ecNumber>
    </recommendedName>
</protein>
<dbReference type="GO" id="GO:0005829">
    <property type="term" value="C:cytosol"/>
    <property type="evidence" value="ECO:0007669"/>
    <property type="project" value="TreeGrafter"/>
</dbReference>
<comment type="similarity">
    <text evidence="3">Belongs to the metallo-dependent hydrolases superfamily. Adenosine and AMP deaminases family.</text>
</comment>
<evidence type="ECO:0000256" key="6">
    <source>
        <dbReference type="ARBA" id="ARBA00022801"/>
    </source>
</evidence>
<dbReference type="EC" id="3.5.4.6" evidence="4"/>
<keyword evidence="6" id="KW-0378">Hydrolase</keyword>
<evidence type="ECO:0000256" key="1">
    <source>
        <dbReference type="ARBA" id="ARBA00001947"/>
    </source>
</evidence>
<dbReference type="InterPro" id="IPR032466">
    <property type="entry name" value="Metal_Hydrolase"/>
</dbReference>
<evidence type="ECO:0000313" key="9">
    <source>
        <dbReference type="Proteomes" id="UP001318040"/>
    </source>
</evidence>
<dbReference type="AlphaFoldDB" id="A0AAJ7TSQ9"/>
<dbReference type="RefSeq" id="XP_032823376.1">
    <property type="nucleotide sequence ID" value="XM_032967485.1"/>
</dbReference>
<dbReference type="GO" id="GO:0046033">
    <property type="term" value="P:AMP metabolic process"/>
    <property type="evidence" value="ECO:0007669"/>
    <property type="project" value="TreeGrafter"/>
</dbReference>
<evidence type="ECO:0000256" key="5">
    <source>
        <dbReference type="ARBA" id="ARBA00022723"/>
    </source>
</evidence>
<evidence type="ECO:0000256" key="4">
    <source>
        <dbReference type="ARBA" id="ARBA00012775"/>
    </source>
</evidence>
<evidence type="ECO:0000256" key="8">
    <source>
        <dbReference type="ARBA" id="ARBA00023080"/>
    </source>
</evidence>
<comment type="pathway">
    <text evidence="2">Purine metabolism; IMP biosynthesis via salvage pathway; IMP from AMP: step 1/1.</text>
</comment>
<dbReference type="Gene3D" id="4.10.800.20">
    <property type="match status" value="1"/>
</dbReference>
<name>A0AAJ7TSQ9_PETMA</name>
<evidence type="ECO:0000256" key="3">
    <source>
        <dbReference type="ARBA" id="ARBA00006676"/>
    </source>
</evidence>
<dbReference type="GO" id="GO:0032264">
    <property type="term" value="P:IMP salvage"/>
    <property type="evidence" value="ECO:0007669"/>
    <property type="project" value="InterPro"/>
</dbReference>
<dbReference type="PANTHER" id="PTHR11359">
    <property type="entry name" value="AMP DEAMINASE"/>
    <property type="match status" value="1"/>
</dbReference>
<comment type="cofactor">
    <cofactor evidence="1">
        <name>Zn(2+)</name>
        <dbReference type="ChEBI" id="CHEBI:29105"/>
    </cofactor>
</comment>
<keyword evidence="7" id="KW-0862">Zinc</keyword>
<gene>
    <name evidence="10 11" type="primary">LOC116950066</name>
</gene>
<keyword evidence="5" id="KW-0479">Metal-binding</keyword>
<proteinExistence type="inferred from homology"/>
<evidence type="ECO:0000256" key="2">
    <source>
        <dbReference type="ARBA" id="ARBA00004955"/>
    </source>
</evidence>